<dbReference type="SMART" id="SM00606">
    <property type="entry name" value="CBD_IV"/>
    <property type="match status" value="1"/>
</dbReference>
<keyword evidence="4" id="KW-1133">Transmembrane helix</keyword>
<dbReference type="SUPFAM" id="SSF49785">
    <property type="entry name" value="Galactose-binding domain-like"/>
    <property type="match status" value="1"/>
</dbReference>
<evidence type="ECO:0000313" key="6">
    <source>
        <dbReference type="EMBL" id="GAA0714476.1"/>
    </source>
</evidence>
<dbReference type="PROSITE" id="PS51175">
    <property type="entry name" value="CBM6"/>
    <property type="match status" value="1"/>
</dbReference>
<keyword evidence="2" id="KW-0964">Secreted</keyword>
<dbReference type="CDD" id="cd04080">
    <property type="entry name" value="CBM6_cellulase-like"/>
    <property type="match status" value="1"/>
</dbReference>
<dbReference type="CDD" id="cd00146">
    <property type="entry name" value="PKD"/>
    <property type="match status" value="1"/>
</dbReference>
<dbReference type="Gene3D" id="2.60.40.10">
    <property type="entry name" value="Immunoglobulins"/>
    <property type="match status" value="1"/>
</dbReference>
<dbReference type="SUPFAM" id="SSF51126">
    <property type="entry name" value="Pectin lyase-like"/>
    <property type="match status" value="1"/>
</dbReference>
<evidence type="ECO:0000256" key="3">
    <source>
        <dbReference type="ARBA" id="ARBA00022729"/>
    </source>
</evidence>
<comment type="caution">
    <text evidence="6">The sequence shown here is derived from an EMBL/GenBank/DDBJ whole genome shotgun (WGS) entry which is preliminary data.</text>
</comment>
<dbReference type="InterPro" id="IPR013783">
    <property type="entry name" value="Ig-like_fold"/>
</dbReference>
<dbReference type="Pfam" id="PF03422">
    <property type="entry name" value="CBM_6"/>
    <property type="match status" value="1"/>
</dbReference>
<evidence type="ECO:0000313" key="7">
    <source>
        <dbReference type="Proteomes" id="UP001501758"/>
    </source>
</evidence>
<sequence length="879" mass="97707">MNNFNLKSNIRCLRLLILIIYLPIYGQFKVGDPGIKFDNAKYDSRYPQIREWQKAGVRGGIPFLKDITIVKTLNAGASSNQINRAISDASKQNKLVGILLKNGTYTINEEIKMKSNVALIGESRNGVKCIIKINNKNGFRFDRVKNAGIYRLTIEGGWGIPKYKWNYGISKNDELRNVDNISIKIVRSEDCWIDEVNIYNSGRDPIRVPSNHITLRNLDVKGAHKKAGGAQGYFFIQGAYNLITGCKVTHLRHISLQGSNVEYNVVYDNDFRQEVSFHSGDAGNNLIENNRIILPSDMSPVSRDELLPGDPREIATNKPVYFAIMGPWSTQHDNSKKPNYIINNSCEQRNHNYGSSTPWSERGVLYKGPKKLGLSINERINNFPSVNPSLNPKGKTLYPIILGDENEAPDVEIVSPSNNTVFRKNEKITVRATASDDKKVEEVAFYMNGNIIGKKNKAPFQIEKILSVSGTYTLTAKATDNDGLTTTSDAVKITVTESPEITIPGAFEAENYDTKSGSVKIENTPASDGQNIGFIRNNDYVEYNVNITASGEYIIDAYTSSNGRGGEIQIYVANKLVGSITVPFSGDWHSYKKQSTQLNLQKGTKKLKLLFKGTSGYLFNVDNINTTLLKPAETTVALSPIDDAYLQYTSRFNNNIIRIEKGKRIGYLKFNLSGIGGNIKDVKLKFNVTEDSGKGNLRIYKGNSNQWTEETISNTNKPKLSDPLGSINGTFDINTSHTISLDPGAFDKGSMSLILLLDSGNDFAFASKEHQTKGQPELLITYTKASTNHSNTISEEGQKGNTEIKVFPNPTQDMLTISGGKTKKLIKIYSMSGKIAKEIILREDRRIIDLYGLPSGYYHIHIVDVNKGTLLAKSTIIKN</sequence>
<accession>A0ABP3TT00</accession>
<dbReference type="InterPro" id="IPR005084">
    <property type="entry name" value="CBM6"/>
</dbReference>
<dbReference type="InterPro" id="IPR026444">
    <property type="entry name" value="Secre_tail"/>
</dbReference>
<name>A0ABP3TT00_9FLAO</name>
<evidence type="ECO:0000259" key="5">
    <source>
        <dbReference type="PROSITE" id="PS51175"/>
    </source>
</evidence>
<dbReference type="InterPro" id="IPR011050">
    <property type="entry name" value="Pectin_lyase_fold/virulence"/>
</dbReference>
<comment type="subcellular location">
    <subcellularLocation>
        <location evidence="1">Secreted</location>
    </subcellularLocation>
</comment>
<evidence type="ECO:0000256" key="2">
    <source>
        <dbReference type="ARBA" id="ARBA00022525"/>
    </source>
</evidence>
<dbReference type="InterPro" id="IPR006584">
    <property type="entry name" value="Cellulose-bd_IV"/>
</dbReference>
<dbReference type="InterPro" id="IPR012334">
    <property type="entry name" value="Pectin_lyas_fold"/>
</dbReference>
<dbReference type="Pfam" id="PF24517">
    <property type="entry name" value="CBM96"/>
    <property type="match status" value="1"/>
</dbReference>
<dbReference type="Gene3D" id="2.60.120.260">
    <property type="entry name" value="Galactose-binding domain-like"/>
    <property type="match status" value="1"/>
</dbReference>
<organism evidence="6 7">
    <name type="scientific">Aquimarina litoralis</name>
    <dbReference type="NCBI Taxonomy" id="584605"/>
    <lineage>
        <taxon>Bacteria</taxon>
        <taxon>Pseudomonadati</taxon>
        <taxon>Bacteroidota</taxon>
        <taxon>Flavobacteriia</taxon>
        <taxon>Flavobacteriales</taxon>
        <taxon>Flavobacteriaceae</taxon>
        <taxon>Aquimarina</taxon>
    </lineage>
</organism>
<dbReference type="InterPro" id="IPR008979">
    <property type="entry name" value="Galactose-bd-like_sf"/>
</dbReference>
<keyword evidence="3" id="KW-0732">Signal</keyword>
<dbReference type="Pfam" id="PF18962">
    <property type="entry name" value="Por_Secre_tail"/>
    <property type="match status" value="1"/>
</dbReference>
<keyword evidence="4" id="KW-0472">Membrane</keyword>
<feature type="domain" description="CBM6" evidence="5">
    <location>
        <begin position="505"/>
        <end position="627"/>
    </location>
</feature>
<keyword evidence="4" id="KW-0812">Transmembrane</keyword>
<gene>
    <name evidence="6" type="ORF">GCM10009430_07720</name>
</gene>
<evidence type="ECO:0000256" key="1">
    <source>
        <dbReference type="ARBA" id="ARBA00004613"/>
    </source>
</evidence>
<dbReference type="NCBIfam" id="TIGR04183">
    <property type="entry name" value="Por_Secre_tail"/>
    <property type="match status" value="1"/>
</dbReference>
<keyword evidence="7" id="KW-1185">Reference proteome</keyword>
<dbReference type="InterPro" id="IPR055372">
    <property type="entry name" value="CBM96"/>
</dbReference>
<dbReference type="EMBL" id="BAAAGE010000001">
    <property type="protein sequence ID" value="GAA0714476.1"/>
    <property type="molecule type" value="Genomic_DNA"/>
</dbReference>
<reference evidence="7" key="1">
    <citation type="journal article" date="2019" name="Int. J. Syst. Evol. Microbiol.">
        <title>The Global Catalogue of Microorganisms (GCM) 10K type strain sequencing project: providing services to taxonomists for standard genome sequencing and annotation.</title>
        <authorList>
            <consortium name="The Broad Institute Genomics Platform"/>
            <consortium name="The Broad Institute Genome Sequencing Center for Infectious Disease"/>
            <person name="Wu L."/>
            <person name="Ma J."/>
        </authorList>
    </citation>
    <scope>NUCLEOTIDE SEQUENCE [LARGE SCALE GENOMIC DNA]</scope>
    <source>
        <strain evidence="7">JCM 15974</strain>
    </source>
</reference>
<proteinExistence type="predicted"/>
<dbReference type="RefSeq" id="WP_343910688.1">
    <property type="nucleotide sequence ID" value="NZ_BAAAGE010000001.1"/>
</dbReference>
<feature type="transmembrane region" description="Helical" evidence="4">
    <location>
        <begin position="12"/>
        <end position="28"/>
    </location>
</feature>
<evidence type="ECO:0000256" key="4">
    <source>
        <dbReference type="SAM" id="Phobius"/>
    </source>
</evidence>
<dbReference type="Proteomes" id="UP001501758">
    <property type="component" value="Unassembled WGS sequence"/>
</dbReference>
<protein>
    <recommendedName>
        <fullName evidence="5">CBM6 domain-containing protein</fullName>
    </recommendedName>
</protein>
<dbReference type="Gene3D" id="2.160.20.10">
    <property type="entry name" value="Single-stranded right-handed beta-helix, Pectin lyase-like"/>
    <property type="match status" value="1"/>
</dbReference>
<dbReference type="Pfam" id="PF17957">
    <property type="entry name" value="Big_7"/>
    <property type="match status" value="1"/>
</dbReference>
<dbReference type="NCBIfam" id="NF033679">
    <property type="entry name" value="DNRLRE_dom"/>
    <property type="match status" value="1"/>
</dbReference>